<accession>A0A9N8HN76</accession>
<name>A0A9N8HN76_9STRA</name>
<sequence>MILAPGLAFTLLSSADERSHSRPRLLPMVQATKGEIEFQSDESNYGRGEMHLSAVLDIGDVVVYQTGTWLVDGVQVGDGSPPKYEYGLVETIQLVWTHNCEHGVIRALPLALLEDGEAQVLRIEEEECIEFGPEQLVAKLPLQWDEGASEATVESPLELSEELWEPMAS</sequence>
<evidence type="ECO:0000313" key="2">
    <source>
        <dbReference type="Proteomes" id="UP001153069"/>
    </source>
</evidence>
<protein>
    <submittedName>
        <fullName evidence="1">Uncharacterized protein</fullName>
    </submittedName>
</protein>
<organism evidence="1 2">
    <name type="scientific">Seminavis robusta</name>
    <dbReference type="NCBI Taxonomy" id="568900"/>
    <lineage>
        <taxon>Eukaryota</taxon>
        <taxon>Sar</taxon>
        <taxon>Stramenopiles</taxon>
        <taxon>Ochrophyta</taxon>
        <taxon>Bacillariophyta</taxon>
        <taxon>Bacillariophyceae</taxon>
        <taxon>Bacillariophycidae</taxon>
        <taxon>Naviculales</taxon>
        <taxon>Naviculaceae</taxon>
        <taxon>Seminavis</taxon>
    </lineage>
</organism>
<gene>
    <name evidence="1" type="ORF">SEMRO_964_G225460.1</name>
</gene>
<proteinExistence type="predicted"/>
<dbReference type="Proteomes" id="UP001153069">
    <property type="component" value="Unassembled WGS sequence"/>
</dbReference>
<reference evidence="1" key="1">
    <citation type="submission" date="2020-06" db="EMBL/GenBank/DDBJ databases">
        <authorList>
            <consortium name="Plant Systems Biology data submission"/>
        </authorList>
    </citation>
    <scope>NUCLEOTIDE SEQUENCE</scope>
    <source>
        <strain evidence="1">D6</strain>
    </source>
</reference>
<evidence type="ECO:0000313" key="1">
    <source>
        <dbReference type="EMBL" id="CAB9518800.1"/>
    </source>
</evidence>
<comment type="caution">
    <text evidence="1">The sequence shown here is derived from an EMBL/GenBank/DDBJ whole genome shotgun (WGS) entry which is preliminary data.</text>
</comment>
<dbReference type="OrthoDB" id="44591at2759"/>
<keyword evidence="2" id="KW-1185">Reference proteome</keyword>
<dbReference type="EMBL" id="CAICTM010000962">
    <property type="protein sequence ID" value="CAB9518800.1"/>
    <property type="molecule type" value="Genomic_DNA"/>
</dbReference>
<dbReference type="AlphaFoldDB" id="A0A9N8HN76"/>